<dbReference type="OrthoDB" id="7958481at2"/>
<evidence type="ECO:0000313" key="7">
    <source>
        <dbReference type="Proteomes" id="UP000199129"/>
    </source>
</evidence>
<dbReference type="EMBL" id="FNUA01000002">
    <property type="protein sequence ID" value="SEF05481.1"/>
    <property type="molecule type" value="Genomic_DNA"/>
</dbReference>
<dbReference type="Pfam" id="PF00561">
    <property type="entry name" value="Abhydrolase_1"/>
    <property type="match status" value="1"/>
</dbReference>
<name>A0A1H5NXB4_9PSED</name>
<dbReference type="EMBL" id="VZPQ01000002">
    <property type="protein sequence ID" value="KAB0568963.1"/>
    <property type="molecule type" value="Genomic_DNA"/>
</dbReference>
<sequence>MTDTHQTAPTRFIEVDGDSFAYRRWGNSASDQPPLVLIQHFRGGMDHWDPLLTNGLANSREVILFNGRGLASSSGTPRRRIEDMADDAAAFVRSLHLEKIDVLGFSLGGFQALDLTWRHPTLIRKLLLLGTGPRGGDPDMEPKVLTSAPRPVPLYEDFEYLFFGRSEEAKRAAHEFWERRHERRDQDPSTSMEVASAQIEANMHYLARVSEEDPFAYLRQIQQPTFILNGVHDVMIPTINSFYMARNMPNAQLFIYPDAGHGAQFQCPDRFLAHALHFLSE</sequence>
<evidence type="ECO:0000259" key="1">
    <source>
        <dbReference type="Pfam" id="PF00561"/>
    </source>
</evidence>
<reference evidence="4 8" key="4">
    <citation type="submission" date="2018-03" db="EMBL/GenBank/DDBJ databases">
        <title>Draft genome sequence of the type strain of Pseudomonas palleroniana LMG 23076, isolated from rice in Cameroon.</title>
        <authorList>
            <person name="Tambong J.T."/>
        </authorList>
    </citation>
    <scope>NUCLEOTIDE SEQUENCE [LARGE SCALE GENOMIC DNA]</scope>
    <source>
        <strain evidence="4 8">LMG 23076</strain>
    </source>
</reference>
<evidence type="ECO:0000313" key="3">
    <source>
        <dbReference type="EMBL" id="KWU51927.1"/>
    </source>
</evidence>
<keyword evidence="2" id="KW-0378">Hydrolase</keyword>
<dbReference type="InterPro" id="IPR000073">
    <property type="entry name" value="AB_hydrolase_1"/>
</dbReference>
<reference evidence="2 9" key="5">
    <citation type="submission" date="2019-09" db="EMBL/GenBank/DDBJ databases">
        <title>Draft genome sequences of 48 bacterial type strains from the CCUG.</title>
        <authorList>
            <person name="Tunovic T."/>
            <person name="Pineiro-Iglesias B."/>
            <person name="Unosson C."/>
            <person name="Inganas E."/>
            <person name="Ohlen M."/>
            <person name="Cardew S."/>
            <person name="Jensie-Markopoulos S."/>
            <person name="Salva-Serra F."/>
            <person name="Jaen-Luchoro D."/>
            <person name="Karlsson R."/>
            <person name="Svensson-Stadler L."/>
            <person name="Chun J."/>
            <person name="Moore E."/>
        </authorList>
    </citation>
    <scope>NUCLEOTIDE SEQUENCE [LARGE SCALE GENOMIC DNA]</scope>
    <source>
        <strain evidence="2 9">CCUG 51524</strain>
    </source>
</reference>
<reference evidence="3" key="2">
    <citation type="submission" date="2016-01" db="EMBL/GenBank/DDBJ databases">
        <authorList>
            <person name="McClelland M."/>
            <person name="Jain A."/>
            <person name="Saraogi P."/>
            <person name="Mendelson R."/>
            <person name="Westerman R."/>
            <person name="SanMiguel P."/>
            <person name="Csonka L."/>
        </authorList>
    </citation>
    <scope>NUCLEOTIDE SEQUENCE [LARGE SCALE GENOMIC DNA]</scope>
    <source>
        <strain evidence="3">Ps006</strain>
    </source>
</reference>
<accession>A0A0X7K873</accession>
<protein>
    <submittedName>
        <fullName evidence="2">Alpha/beta hydrolase</fullName>
    </submittedName>
    <submittedName>
        <fullName evidence="5">Pimeloyl-ACP methyl ester carboxylesterase</fullName>
    </submittedName>
</protein>
<dbReference type="Proteomes" id="UP000199129">
    <property type="component" value="Unassembled WGS sequence"/>
</dbReference>
<evidence type="ECO:0000313" key="6">
    <source>
        <dbReference type="Proteomes" id="UP000067111"/>
    </source>
</evidence>
<evidence type="ECO:0000313" key="8">
    <source>
        <dbReference type="Proteomes" id="UP000240476"/>
    </source>
</evidence>
<evidence type="ECO:0000313" key="4">
    <source>
        <dbReference type="EMBL" id="PTC22404.1"/>
    </source>
</evidence>
<accession>A0A1H5NXB4</accession>
<evidence type="ECO:0000313" key="5">
    <source>
        <dbReference type="EMBL" id="SEF05481.1"/>
    </source>
</evidence>
<reference evidence="6" key="1">
    <citation type="submission" date="2016-01" db="EMBL/GenBank/DDBJ databases">
        <authorList>
            <person name="Gamez R.M."/>
            <person name="Rodriguez F."/>
            <person name="Bernal J.F."/>
            <person name="Agarwala R."/>
            <person name="Landsman D."/>
            <person name="Marino-Ramirez L."/>
        </authorList>
    </citation>
    <scope>NUCLEOTIDE SEQUENCE [LARGE SCALE GENOMIC DNA]</scope>
    <source>
        <strain evidence="6">Ps006</strain>
    </source>
</reference>
<organism evidence="5 7">
    <name type="scientific">Pseudomonas palleroniana</name>
    <dbReference type="NCBI Taxonomy" id="191390"/>
    <lineage>
        <taxon>Bacteria</taxon>
        <taxon>Pseudomonadati</taxon>
        <taxon>Pseudomonadota</taxon>
        <taxon>Gammaproteobacteria</taxon>
        <taxon>Pseudomonadales</taxon>
        <taxon>Pseudomonadaceae</taxon>
        <taxon>Pseudomonas</taxon>
    </lineage>
</organism>
<dbReference type="PANTHER" id="PTHR43433">
    <property type="entry name" value="HYDROLASE, ALPHA/BETA FOLD FAMILY PROTEIN"/>
    <property type="match status" value="1"/>
</dbReference>
<dbReference type="Proteomes" id="UP000067111">
    <property type="component" value="Unassembled WGS sequence"/>
</dbReference>
<dbReference type="EMBL" id="PYWX01000068">
    <property type="protein sequence ID" value="PTC22404.1"/>
    <property type="molecule type" value="Genomic_DNA"/>
</dbReference>
<dbReference type="Gene3D" id="3.40.50.1820">
    <property type="entry name" value="alpha/beta hydrolase"/>
    <property type="match status" value="1"/>
</dbReference>
<keyword evidence="8" id="KW-1185">Reference proteome</keyword>
<dbReference type="RefSeq" id="WP_060752916.1">
    <property type="nucleotide sequence ID" value="NZ_FNUA01000002.1"/>
</dbReference>
<evidence type="ECO:0000313" key="2">
    <source>
        <dbReference type="EMBL" id="KAB0568963.1"/>
    </source>
</evidence>
<dbReference type="InterPro" id="IPR050471">
    <property type="entry name" value="AB_hydrolase"/>
</dbReference>
<dbReference type="GO" id="GO:0016787">
    <property type="term" value="F:hydrolase activity"/>
    <property type="evidence" value="ECO:0007669"/>
    <property type="project" value="UniProtKB-KW"/>
</dbReference>
<proteinExistence type="predicted"/>
<dbReference type="EMBL" id="LRMR01000005">
    <property type="protein sequence ID" value="KWU51927.1"/>
    <property type="molecule type" value="Genomic_DNA"/>
</dbReference>
<reference evidence="5 7" key="3">
    <citation type="submission" date="2016-10" db="EMBL/GenBank/DDBJ databases">
        <authorList>
            <person name="de Groot N.N."/>
        </authorList>
    </citation>
    <scope>NUCLEOTIDE SEQUENCE [LARGE SCALE GENOMIC DNA]</scope>
    <source>
        <strain evidence="5 7">BS3265</strain>
    </source>
</reference>
<dbReference type="SUPFAM" id="SSF53474">
    <property type="entry name" value="alpha/beta-Hydrolases"/>
    <property type="match status" value="1"/>
</dbReference>
<gene>
    <name evidence="3" type="ORF">AWV77_03595</name>
    <name evidence="4" type="ORF">C9383_23310</name>
    <name evidence="2" type="ORF">F7R03_05150</name>
    <name evidence="5" type="ORF">SAMN04490198_4797</name>
</gene>
<dbReference type="Proteomes" id="UP000240476">
    <property type="component" value="Unassembled WGS sequence"/>
</dbReference>
<dbReference type="Proteomes" id="UP000423257">
    <property type="component" value="Unassembled WGS sequence"/>
</dbReference>
<dbReference type="PANTHER" id="PTHR43433:SF5">
    <property type="entry name" value="AB HYDROLASE-1 DOMAIN-CONTAINING PROTEIN"/>
    <property type="match status" value="1"/>
</dbReference>
<dbReference type="AlphaFoldDB" id="A0A1H5NXB4"/>
<dbReference type="InterPro" id="IPR029058">
    <property type="entry name" value="AB_hydrolase_fold"/>
</dbReference>
<evidence type="ECO:0000313" key="9">
    <source>
        <dbReference type="Proteomes" id="UP000423257"/>
    </source>
</evidence>
<feature type="domain" description="AB hydrolase-1" evidence="1">
    <location>
        <begin position="33"/>
        <end position="266"/>
    </location>
</feature>